<dbReference type="SUPFAM" id="SSF58104">
    <property type="entry name" value="Methyl-accepting chemotaxis protein (MCP) signaling domain"/>
    <property type="match status" value="1"/>
</dbReference>
<reference evidence="6 7" key="1">
    <citation type="submission" date="2020-05" db="EMBL/GenBank/DDBJ databases">
        <title>Compete genome of Limnobacter sp. SAORIC-580.</title>
        <authorList>
            <person name="Song J."/>
            <person name="Cho J.-C."/>
        </authorList>
    </citation>
    <scope>NUCLEOTIDE SEQUENCE [LARGE SCALE GENOMIC DNA]</scope>
    <source>
        <strain evidence="6 7">SAORIC-580</strain>
    </source>
</reference>
<dbReference type="Gene3D" id="1.10.287.950">
    <property type="entry name" value="Methyl-accepting chemotaxis protein"/>
    <property type="match status" value="1"/>
</dbReference>
<evidence type="ECO:0000259" key="5">
    <source>
        <dbReference type="PROSITE" id="PS50111"/>
    </source>
</evidence>
<keyword evidence="4" id="KW-0812">Transmembrane</keyword>
<accession>A0ABX6N3R8</accession>
<proteinExistence type="predicted"/>
<dbReference type="SMART" id="SM00283">
    <property type="entry name" value="MA"/>
    <property type="match status" value="1"/>
</dbReference>
<keyword evidence="4" id="KW-0472">Membrane</keyword>
<keyword evidence="4" id="KW-1133">Transmembrane helix</keyword>
<feature type="transmembrane region" description="Helical" evidence="4">
    <location>
        <begin position="12"/>
        <end position="31"/>
    </location>
</feature>
<keyword evidence="1 2" id="KW-0807">Transducer</keyword>
<dbReference type="EMBL" id="CP053084">
    <property type="protein sequence ID" value="QJR29039.1"/>
    <property type="molecule type" value="Genomic_DNA"/>
</dbReference>
<dbReference type="Pfam" id="PF00015">
    <property type="entry name" value="MCPsignal"/>
    <property type="match status" value="1"/>
</dbReference>
<evidence type="ECO:0000256" key="4">
    <source>
        <dbReference type="SAM" id="Phobius"/>
    </source>
</evidence>
<sequence length="397" mass="42304">MKKNNKNTSQTQALLSVVLIAASVGILVLGAFFQSSVWPLVFGSAALLLCALAIHEMGKKRQLVLQAEIEALSSTVNELSKTDTERVELIQLADTWVPTLNSQLSTANSQMEMGIVNLAEAFSEIHSKLNDTVSVAAGAAHVLGNTSSGNGLADHVAQSLNGMLSSIRNSFDEKATIMQEVKGFISSTEELAKMAASVENLAARTNLLALNAAIEAARAGEDGRGFSIVADEVRKLSMLSAETGVKIRERVQLIASAAKKAGDGAARMESSDEKVLSQASETLSGVVEQFEQVTVPLHQASEQIIANTNHVSSSLNNAVVHFQFQDRVSQILGHVQDSLSQMKGQLNTGLETLNVAALMHELERKYTMAEERVNHSGKGSTNAATKPGASSDELTFF</sequence>
<keyword evidence="7" id="KW-1185">Reference proteome</keyword>
<feature type="region of interest" description="Disordered" evidence="3">
    <location>
        <begin position="372"/>
        <end position="397"/>
    </location>
</feature>
<feature type="transmembrane region" description="Helical" evidence="4">
    <location>
        <begin position="37"/>
        <end position="54"/>
    </location>
</feature>
<evidence type="ECO:0000256" key="1">
    <source>
        <dbReference type="ARBA" id="ARBA00023224"/>
    </source>
</evidence>
<protein>
    <submittedName>
        <fullName evidence="6">Chemotaxis protein</fullName>
    </submittedName>
</protein>
<dbReference type="RefSeq" id="WP_171098202.1">
    <property type="nucleotide sequence ID" value="NZ_CP053084.1"/>
</dbReference>
<evidence type="ECO:0000313" key="7">
    <source>
        <dbReference type="Proteomes" id="UP000501130"/>
    </source>
</evidence>
<evidence type="ECO:0000313" key="6">
    <source>
        <dbReference type="EMBL" id="QJR29039.1"/>
    </source>
</evidence>
<evidence type="ECO:0000256" key="2">
    <source>
        <dbReference type="PROSITE-ProRule" id="PRU00284"/>
    </source>
</evidence>
<dbReference type="PANTHER" id="PTHR32089:SF112">
    <property type="entry name" value="LYSOZYME-LIKE PROTEIN-RELATED"/>
    <property type="match status" value="1"/>
</dbReference>
<organism evidence="6 7">
    <name type="scientific">Limnobacter profundi</name>
    <dbReference type="NCBI Taxonomy" id="2732163"/>
    <lineage>
        <taxon>Bacteria</taxon>
        <taxon>Pseudomonadati</taxon>
        <taxon>Pseudomonadota</taxon>
        <taxon>Betaproteobacteria</taxon>
        <taxon>Burkholderiales</taxon>
        <taxon>Burkholderiaceae</taxon>
        <taxon>Limnobacter</taxon>
    </lineage>
</organism>
<feature type="domain" description="Methyl-accepting transducer" evidence="5">
    <location>
        <begin position="86"/>
        <end position="261"/>
    </location>
</feature>
<gene>
    <name evidence="6" type="ORF">HKT17_04615</name>
</gene>
<name>A0ABX6N3R8_9BURK</name>
<evidence type="ECO:0000256" key="3">
    <source>
        <dbReference type="SAM" id="MobiDB-lite"/>
    </source>
</evidence>
<dbReference type="Proteomes" id="UP000501130">
    <property type="component" value="Chromosome"/>
</dbReference>
<dbReference type="PROSITE" id="PS50111">
    <property type="entry name" value="CHEMOTAXIS_TRANSDUC_2"/>
    <property type="match status" value="1"/>
</dbReference>
<dbReference type="InterPro" id="IPR004089">
    <property type="entry name" value="MCPsignal_dom"/>
</dbReference>
<dbReference type="PANTHER" id="PTHR32089">
    <property type="entry name" value="METHYL-ACCEPTING CHEMOTAXIS PROTEIN MCPB"/>
    <property type="match status" value="1"/>
</dbReference>